<evidence type="ECO:0000313" key="2">
    <source>
        <dbReference type="EMBL" id="MPC96243.1"/>
    </source>
</evidence>
<evidence type="ECO:0000313" key="3">
    <source>
        <dbReference type="Proteomes" id="UP000324222"/>
    </source>
</evidence>
<feature type="compositionally biased region" description="Acidic residues" evidence="1">
    <location>
        <begin position="57"/>
        <end position="66"/>
    </location>
</feature>
<feature type="region of interest" description="Disordered" evidence="1">
    <location>
        <begin position="38"/>
        <end position="67"/>
    </location>
</feature>
<reference evidence="2 3" key="1">
    <citation type="submission" date="2019-05" db="EMBL/GenBank/DDBJ databases">
        <title>Another draft genome of Portunus trituberculatus and its Hox gene families provides insights of decapod evolution.</title>
        <authorList>
            <person name="Jeong J.-H."/>
            <person name="Song I."/>
            <person name="Kim S."/>
            <person name="Choi T."/>
            <person name="Kim D."/>
            <person name="Ryu S."/>
            <person name="Kim W."/>
        </authorList>
    </citation>
    <scope>NUCLEOTIDE SEQUENCE [LARGE SCALE GENOMIC DNA]</scope>
    <source>
        <tissue evidence="2">Muscle</tissue>
    </source>
</reference>
<comment type="caution">
    <text evidence="2">The sequence shown here is derived from an EMBL/GenBank/DDBJ whole genome shotgun (WGS) entry which is preliminary data.</text>
</comment>
<evidence type="ECO:0000256" key="1">
    <source>
        <dbReference type="SAM" id="MobiDB-lite"/>
    </source>
</evidence>
<dbReference type="EMBL" id="VSRR010105163">
    <property type="protein sequence ID" value="MPC96243.1"/>
    <property type="molecule type" value="Genomic_DNA"/>
</dbReference>
<proteinExistence type="predicted"/>
<keyword evidence="3" id="KW-1185">Reference proteome</keyword>
<protein>
    <submittedName>
        <fullName evidence="2">Uncharacterized protein</fullName>
    </submittedName>
</protein>
<dbReference type="Proteomes" id="UP000324222">
    <property type="component" value="Unassembled WGS sequence"/>
</dbReference>
<organism evidence="2 3">
    <name type="scientific">Portunus trituberculatus</name>
    <name type="common">Swimming crab</name>
    <name type="synonym">Neptunus trituberculatus</name>
    <dbReference type="NCBI Taxonomy" id="210409"/>
    <lineage>
        <taxon>Eukaryota</taxon>
        <taxon>Metazoa</taxon>
        <taxon>Ecdysozoa</taxon>
        <taxon>Arthropoda</taxon>
        <taxon>Crustacea</taxon>
        <taxon>Multicrustacea</taxon>
        <taxon>Malacostraca</taxon>
        <taxon>Eumalacostraca</taxon>
        <taxon>Eucarida</taxon>
        <taxon>Decapoda</taxon>
        <taxon>Pleocyemata</taxon>
        <taxon>Brachyura</taxon>
        <taxon>Eubrachyura</taxon>
        <taxon>Portunoidea</taxon>
        <taxon>Portunidae</taxon>
        <taxon>Portuninae</taxon>
        <taxon>Portunus</taxon>
    </lineage>
</organism>
<sequence>MNQSINGTTNKITPIHKIKIKHPPSARIFPIRGRIESLPIQSPQQLSPIGRGGDGGKEEEEEEGGEEQVVVVVVVAAALVVDLNEEEEKQKE</sequence>
<gene>
    <name evidence="2" type="ORF">E2C01_091490</name>
</gene>
<name>A0A5B7JP74_PORTR</name>
<accession>A0A5B7JP74</accession>
<dbReference type="AlphaFoldDB" id="A0A5B7JP74"/>